<dbReference type="Proteomes" id="UP000019812">
    <property type="component" value="Unassembled WGS sequence"/>
</dbReference>
<feature type="compositionally biased region" description="Basic and acidic residues" evidence="1">
    <location>
        <begin position="12"/>
        <end position="34"/>
    </location>
</feature>
<dbReference type="STRING" id="1457154.CAPSK01_002085"/>
<reference evidence="2 3" key="1">
    <citation type="submission" date="2014-07" db="EMBL/GenBank/DDBJ databases">
        <title>Expanding our view of genomic diversity in Candidatus Accumulibacter clades.</title>
        <authorList>
            <person name="Skennerton C.T."/>
            <person name="Barr J.J."/>
            <person name="Slater F.R."/>
            <person name="Bond P.L."/>
            <person name="Tyson G.W."/>
        </authorList>
    </citation>
    <scope>NUCLEOTIDE SEQUENCE [LARGE SCALE GENOMIC DNA]</scope>
    <source>
        <strain evidence="3">SK-01</strain>
    </source>
</reference>
<name>A0A084Y0I8_9PROT</name>
<organism evidence="2 3">
    <name type="scientific">Candidatus Accumulibacter vicinus</name>
    <dbReference type="NCBI Taxonomy" id="2954382"/>
    <lineage>
        <taxon>Bacteria</taxon>
        <taxon>Pseudomonadati</taxon>
        <taxon>Pseudomonadota</taxon>
        <taxon>Betaproteobacteria</taxon>
        <taxon>Candidatus Accumulibacter</taxon>
    </lineage>
</organism>
<evidence type="ECO:0000256" key="1">
    <source>
        <dbReference type="SAM" id="MobiDB-lite"/>
    </source>
</evidence>
<comment type="caution">
    <text evidence="2">The sequence shown here is derived from an EMBL/GenBank/DDBJ whole genome shotgun (WGS) entry which is preliminary data.</text>
</comment>
<proteinExistence type="predicted"/>
<sequence>MPAYASRKLNGHAHEMGGKEWRPEGQPEDVKGHDFVTSVAAPG</sequence>
<dbReference type="AlphaFoldDB" id="A0A084Y0I8"/>
<accession>A0A084Y0I8</accession>
<evidence type="ECO:0000313" key="2">
    <source>
        <dbReference type="EMBL" id="KFB68232.1"/>
    </source>
</evidence>
<feature type="region of interest" description="Disordered" evidence="1">
    <location>
        <begin position="1"/>
        <end position="43"/>
    </location>
</feature>
<protein>
    <submittedName>
        <fullName evidence="2">Uncharacterized protein</fullName>
    </submittedName>
</protein>
<dbReference type="EMBL" id="JDSS02000021">
    <property type="protein sequence ID" value="KFB68232.1"/>
    <property type="molecule type" value="Genomic_DNA"/>
</dbReference>
<gene>
    <name evidence="2" type="ORF">CAPSK01_002085</name>
</gene>
<evidence type="ECO:0000313" key="3">
    <source>
        <dbReference type="Proteomes" id="UP000019812"/>
    </source>
</evidence>